<evidence type="ECO:0000313" key="3">
    <source>
        <dbReference type="EMBL" id="KAF6787308.1"/>
    </source>
</evidence>
<dbReference type="Pfam" id="PF14420">
    <property type="entry name" value="Clr5"/>
    <property type="match status" value="1"/>
</dbReference>
<accession>A0A8H6INY6</accession>
<dbReference type="AlphaFoldDB" id="A0A8H6INY6"/>
<dbReference type="InterPro" id="IPR025676">
    <property type="entry name" value="Clr5_dom"/>
</dbReference>
<comment type="caution">
    <text evidence="3">The sequence shown here is derived from an EMBL/GenBank/DDBJ whole genome shotgun (WGS) entry which is preliminary data.</text>
</comment>
<dbReference type="EMBL" id="WIGN01000605">
    <property type="protein sequence ID" value="KAF6787308.1"/>
    <property type="molecule type" value="Genomic_DNA"/>
</dbReference>
<keyword evidence="4" id="KW-1185">Reference proteome</keyword>
<evidence type="ECO:0000313" key="4">
    <source>
        <dbReference type="Proteomes" id="UP000652219"/>
    </source>
</evidence>
<sequence length="535" mass="60380">MPPPPTTEEWERHRTLISEMYARRPLKTVRAHMKEAYGFHATDRMFKGRFKQWGVEKNRRLKHRDSNPDDLTSPTSPPLGHQFVPDHHQHITLPPPPPRKNPYAPTRSFTPPDEPAVNDEPMSDAPSATASPEPAHEPPEPSSFTHPGPLTPATTFGELTPPVRHDDDNLSADQTRGEIVRLASEILERWREIKPGDDHVEIYRTLSTKLRYEGQLRSSLVNRQLAEGECKTVAGKIVDDMLQYFHHTVPIGVLSTMNQLTSRSTTQELVDCLVDSSKNTTTAAETEDVVELFGQLARRLHHLLEITNADESQAGLEDICRRLEDRVEETLGAKSTVGLYLALLLNAKKAKCDHRTDKKLRDKALAMARHVQLHYADEPRLVLDFDRFVVSYLSIVAPAEKEVLDMANSFYERAVRYHDVHVDAAGQAERDGGTSQHARVVYGHSCALLADCLYARDEGKDRESARGLLFQSIYCYANAPWATMANAERQMTKFRSWCEEAGDEERLGLLGSISDLIETNETRKRGEPLMARMAT</sequence>
<organism evidence="3 4">
    <name type="scientific">Colletotrichum sojae</name>
    <dbReference type="NCBI Taxonomy" id="2175907"/>
    <lineage>
        <taxon>Eukaryota</taxon>
        <taxon>Fungi</taxon>
        <taxon>Dikarya</taxon>
        <taxon>Ascomycota</taxon>
        <taxon>Pezizomycotina</taxon>
        <taxon>Sordariomycetes</taxon>
        <taxon>Hypocreomycetidae</taxon>
        <taxon>Glomerellales</taxon>
        <taxon>Glomerellaceae</taxon>
        <taxon>Colletotrichum</taxon>
        <taxon>Colletotrichum orchidearum species complex</taxon>
    </lineage>
</organism>
<evidence type="ECO:0000259" key="2">
    <source>
        <dbReference type="Pfam" id="PF14420"/>
    </source>
</evidence>
<feature type="region of interest" description="Disordered" evidence="1">
    <location>
        <begin position="54"/>
        <end position="172"/>
    </location>
</feature>
<protein>
    <recommendedName>
        <fullName evidence="2">Clr5 domain-containing protein</fullName>
    </recommendedName>
</protein>
<feature type="domain" description="Clr5" evidence="2">
    <location>
        <begin position="7"/>
        <end position="57"/>
    </location>
</feature>
<evidence type="ECO:0000256" key="1">
    <source>
        <dbReference type="SAM" id="MobiDB-lite"/>
    </source>
</evidence>
<dbReference type="PANTHER" id="PTHR38788:SF3">
    <property type="entry name" value="CLR5 DOMAIN-CONTAINING PROTEIN"/>
    <property type="match status" value="1"/>
</dbReference>
<dbReference type="Proteomes" id="UP000652219">
    <property type="component" value="Unassembled WGS sequence"/>
</dbReference>
<reference evidence="3 4" key="1">
    <citation type="journal article" date="2020" name="Phytopathology">
        <title>Genome Sequence Resources of Colletotrichum truncatum, C. plurivorum, C. musicola, and C. sojae: Four Species Pathogenic to Soybean (Glycine max).</title>
        <authorList>
            <person name="Rogerio F."/>
            <person name="Boufleur T.R."/>
            <person name="Ciampi-Guillardi M."/>
            <person name="Sukno S.A."/>
            <person name="Thon M.R."/>
            <person name="Massola Junior N.S."/>
            <person name="Baroncelli R."/>
        </authorList>
    </citation>
    <scope>NUCLEOTIDE SEQUENCE [LARGE SCALE GENOMIC DNA]</scope>
    <source>
        <strain evidence="3 4">LFN0009</strain>
    </source>
</reference>
<gene>
    <name evidence="3" type="ORF">CSOJ01_15253</name>
</gene>
<name>A0A8H6INY6_9PEZI</name>
<dbReference type="PANTHER" id="PTHR38788">
    <property type="entry name" value="CLR5 DOMAIN-CONTAINING PROTEIN"/>
    <property type="match status" value="1"/>
</dbReference>
<proteinExistence type="predicted"/>